<sequence>MKKKLLAVAGVSACALGLGLGVPAMASASAAAVSYEATLNPIAANKVTGNGTAWVTLNGNSAEIKLQVNGLLEGAPHAQHIHVDALGQCPGDAQAKDHNGQRSINVADGVPLYGAIGTSLTTEGDTSPAAALNVAAFPSNGSYTYTRTIDLDPNVVANLQKGTAVLVVHGIDYNGNGTYDGVLGASELDPSLPAEATDPALCGAFKPMQMAGVPAGSADTGGGATASGMSSTEVAAGTAAVVAIAGAGLVAYRRRRPAQD</sequence>
<keyword evidence="1" id="KW-0472">Membrane</keyword>
<reference evidence="3" key="1">
    <citation type="submission" date="2021-01" db="EMBL/GenBank/DDBJ databases">
        <title>KCTC 19127 draft genome.</title>
        <authorList>
            <person name="An D."/>
        </authorList>
    </citation>
    <scope>NUCLEOTIDE SEQUENCE</scope>
    <source>
        <strain evidence="3">KCTC 19127</strain>
    </source>
</reference>
<protein>
    <recommendedName>
        <fullName evidence="5">CHRD domain-containing protein</fullName>
    </recommendedName>
</protein>
<comment type="caution">
    <text evidence="3">The sequence shown here is derived from an EMBL/GenBank/DDBJ whole genome shotgun (WGS) entry which is preliminary data.</text>
</comment>
<dbReference type="EMBL" id="JAERWL010000008">
    <property type="protein sequence ID" value="MBM9476607.1"/>
    <property type="molecule type" value="Genomic_DNA"/>
</dbReference>
<evidence type="ECO:0008006" key="5">
    <source>
        <dbReference type="Google" id="ProtNLM"/>
    </source>
</evidence>
<dbReference type="AlphaFoldDB" id="A0A938YNH3"/>
<feature type="transmembrane region" description="Helical" evidence="1">
    <location>
        <begin position="234"/>
        <end position="252"/>
    </location>
</feature>
<gene>
    <name evidence="3" type="ORF">JL107_09150</name>
</gene>
<proteinExistence type="predicted"/>
<keyword evidence="4" id="KW-1185">Reference proteome</keyword>
<feature type="chain" id="PRO_5037048570" description="CHRD domain-containing protein" evidence="2">
    <location>
        <begin position="27"/>
        <end position="260"/>
    </location>
</feature>
<evidence type="ECO:0000313" key="4">
    <source>
        <dbReference type="Proteomes" id="UP000663801"/>
    </source>
</evidence>
<evidence type="ECO:0000256" key="1">
    <source>
        <dbReference type="SAM" id="Phobius"/>
    </source>
</evidence>
<feature type="signal peptide" evidence="2">
    <location>
        <begin position="1"/>
        <end position="26"/>
    </location>
</feature>
<keyword evidence="1" id="KW-1133">Transmembrane helix</keyword>
<dbReference type="RefSeq" id="WP_205256717.1">
    <property type="nucleotide sequence ID" value="NZ_BAAAPV010000004.1"/>
</dbReference>
<dbReference type="Proteomes" id="UP000663801">
    <property type="component" value="Unassembled WGS sequence"/>
</dbReference>
<keyword evidence="2" id="KW-0732">Signal</keyword>
<name>A0A938YNH3_9ACTN</name>
<evidence type="ECO:0000256" key="2">
    <source>
        <dbReference type="SAM" id="SignalP"/>
    </source>
</evidence>
<evidence type="ECO:0000313" key="3">
    <source>
        <dbReference type="EMBL" id="MBM9476607.1"/>
    </source>
</evidence>
<keyword evidence="1" id="KW-0812">Transmembrane</keyword>
<accession>A0A938YNH3</accession>
<organism evidence="3 4">
    <name type="scientific">Nakamurella flavida</name>
    <dbReference type="NCBI Taxonomy" id="363630"/>
    <lineage>
        <taxon>Bacteria</taxon>
        <taxon>Bacillati</taxon>
        <taxon>Actinomycetota</taxon>
        <taxon>Actinomycetes</taxon>
        <taxon>Nakamurellales</taxon>
        <taxon>Nakamurellaceae</taxon>
        <taxon>Nakamurella</taxon>
    </lineage>
</organism>